<sequence>EGSREPTHEQHRTRIRADPHGFRNRCSMALPPPTLTTPNLPVQKGGHEDEHHRNNPPEKSEPPQNHLDP</sequence>
<evidence type="ECO:0000256" key="1">
    <source>
        <dbReference type="SAM" id="MobiDB-lite"/>
    </source>
</evidence>
<dbReference type="EMBL" id="LXQA010353047">
    <property type="protein sequence ID" value="MCI46126.1"/>
    <property type="molecule type" value="Genomic_DNA"/>
</dbReference>
<feature type="non-terminal residue" evidence="2">
    <location>
        <position position="1"/>
    </location>
</feature>
<comment type="caution">
    <text evidence="2">The sequence shown here is derived from an EMBL/GenBank/DDBJ whole genome shotgun (WGS) entry which is preliminary data.</text>
</comment>
<feature type="compositionally biased region" description="Basic and acidic residues" evidence="1">
    <location>
        <begin position="45"/>
        <end position="69"/>
    </location>
</feature>
<feature type="compositionally biased region" description="Basic and acidic residues" evidence="1">
    <location>
        <begin position="1"/>
        <end position="21"/>
    </location>
</feature>
<feature type="region of interest" description="Disordered" evidence="1">
    <location>
        <begin position="1"/>
        <end position="69"/>
    </location>
</feature>
<evidence type="ECO:0000313" key="3">
    <source>
        <dbReference type="Proteomes" id="UP000265520"/>
    </source>
</evidence>
<dbReference type="Proteomes" id="UP000265520">
    <property type="component" value="Unassembled WGS sequence"/>
</dbReference>
<feature type="non-terminal residue" evidence="2">
    <location>
        <position position="69"/>
    </location>
</feature>
<name>A0A392SE45_9FABA</name>
<evidence type="ECO:0000313" key="2">
    <source>
        <dbReference type="EMBL" id="MCI46126.1"/>
    </source>
</evidence>
<protein>
    <submittedName>
        <fullName evidence="2">Uncharacterized protein</fullName>
    </submittedName>
</protein>
<dbReference type="AlphaFoldDB" id="A0A392SE45"/>
<organism evidence="2 3">
    <name type="scientific">Trifolium medium</name>
    <dbReference type="NCBI Taxonomy" id="97028"/>
    <lineage>
        <taxon>Eukaryota</taxon>
        <taxon>Viridiplantae</taxon>
        <taxon>Streptophyta</taxon>
        <taxon>Embryophyta</taxon>
        <taxon>Tracheophyta</taxon>
        <taxon>Spermatophyta</taxon>
        <taxon>Magnoliopsida</taxon>
        <taxon>eudicotyledons</taxon>
        <taxon>Gunneridae</taxon>
        <taxon>Pentapetalae</taxon>
        <taxon>rosids</taxon>
        <taxon>fabids</taxon>
        <taxon>Fabales</taxon>
        <taxon>Fabaceae</taxon>
        <taxon>Papilionoideae</taxon>
        <taxon>50 kb inversion clade</taxon>
        <taxon>NPAAA clade</taxon>
        <taxon>Hologalegina</taxon>
        <taxon>IRL clade</taxon>
        <taxon>Trifolieae</taxon>
        <taxon>Trifolium</taxon>
    </lineage>
</organism>
<reference evidence="2 3" key="1">
    <citation type="journal article" date="2018" name="Front. Plant Sci.">
        <title>Red Clover (Trifolium pratense) and Zigzag Clover (T. medium) - A Picture of Genomic Similarities and Differences.</title>
        <authorList>
            <person name="Dluhosova J."/>
            <person name="Istvanek J."/>
            <person name="Nedelnik J."/>
            <person name="Repkova J."/>
        </authorList>
    </citation>
    <scope>NUCLEOTIDE SEQUENCE [LARGE SCALE GENOMIC DNA]</scope>
    <source>
        <strain evidence="3">cv. 10/8</strain>
        <tissue evidence="2">Leaf</tissue>
    </source>
</reference>
<accession>A0A392SE45</accession>
<proteinExistence type="predicted"/>
<keyword evidence="3" id="KW-1185">Reference proteome</keyword>